<dbReference type="PANTHER" id="PTHR35317:SF35">
    <property type="entry name" value="DUF4219 DOMAIN-CONTAINING PROTEIN"/>
    <property type="match status" value="1"/>
</dbReference>
<organism evidence="2 3">
    <name type="scientific">Brassica oleracea var. oleracea</name>
    <dbReference type="NCBI Taxonomy" id="109376"/>
    <lineage>
        <taxon>Eukaryota</taxon>
        <taxon>Viridiplantae</taxon>
        <taxon>Streptophyta</taxon>
        <taxon>Embryophyta</taxon>
        <taxon>Tracheophyta</taxon>
        <taxon>Spermatophyta</taxon>
        <taxon>Magnoliopsida</taxon>
        <taxon>eudicotyledons</taxon>
        <taxon>Gunneridae</taxon>
        <taxon>Pentapetalae</taxon>
        <taxon>rosids</taxon>
        <taxon>malvids</taxon>
        <taxon>Brassicales</taxon>
        <taxon>Brassicaceae</taxon>
        <taxon>Brassiceae</taxon>
        <taxon>Brassica</taxon>
    </lineage>
</organism>
<feature type="compositionally biased region" description="Polar residues" evidence="1">
    <location>
        <begin position="227"/>
        <end position="237"/>
    </location>
</feature>
<reference evidence="2" key="2">
    <citation type="submission" date="2015-03" db="UniProtKB">
        <authorList>
            <consortium name="EnsemblPlants"/>
        </authorList>
    </citation>
    <scope>IDENTIFICATION</scope>
</reference>
<dbReference type="Proteomes" id="UP000032141">
    <property type="component" value="Chromosome C3"/>
</dbReference>
<proteinExistence type="predicted"/>
<evidence type="ECO:0000256" key="1">
    <source>
        <dbReference type="SAM" id="MobiDB-lite"/>
    </source>
</evidence>
<name>A0A0D3B334_BRAOL</name>
<accession>A0A0D3B334</accession>
<evidence type="ECO:0000313" key="2">
    <source>
        <dbReference type="EnsemblPlants" id="Bo3g019640.1"/>
    </source>
</evidence>
<dbReference type="HOGENOM" id="CLU_597687_0_0_1"/>
<dbReference type="Gramene" id="Bo3g019640.1">
    <property type="protein sequence ID" value="Bo3g019640.1"/>
    <property type="gene ID" value="Bo3g019640"/>
</dbReference>
<keyword evidence="3" id="KW-1185">Reference proteome</keyword>
<protein>
    <submittedName>
        <fullName evidence="2">Uncharacterized protein</fullName>
    </submittedName>
</protein>
<dbReference type="PANTHER" id="PTHR35317">
    <property type="entry name" value="OS04G0629600 PROTEIN"/>
    <property type="match status" value="1"/>
</dbReference>
<sequence>MVVPVFDGTHYECWSVKMKTFLKAIDLWDVVETGIFQQEEISSAYQKFEEGYASSSSSTDSASRKQWMEMKDTTALHMIQNALAFEIFPWIASATSSKEAWDLLLVKSLGGPLFQARKLLDLKKEYHNMKMSDTETVHQFTAKLMELVFRMKSCGWEVEDKEVVQKILSSLPLRFNEALVEEAETLSISDLIDFLLVHEYYTKPAQESVEESVTGVEKCLGDKRETSNSSENVSQSKRSIRKVKVSQVPSTERPRREEERELLMTFGLHFQQEERIIAMEAQTQMQQLVPVFNGNEYELWSIKMRTLLMSRDLWDVIESETSDQPMEEELVKSQRIKDMSALYMLQMSVSDTIFLRIARATSSKQAWELLKAEFGETESIRDMKKQNVGMVYENLIMGEEESVDEFAWRVMDLANRLRFYGRNIPDDDVIFRIITKLPASFNESVSYIRTLKDVTITEVVEMLRGDEWWQRLMDEEASGSEKWCEFCRKKRHDTSECYSKNKK</sequence>
<dbReference type="STRING" id="109376.A0A0D3B334"/>
<reference evidence="2 3" key="1">
    <citation type="journal article" date="2014" name="Genome Biol.">
        <title>Transcriptome and methylome profiling reveals relics of genome dominance in the mesopolyploid Brassica oleracea.</title>
        <authorList>
            <person name="Parkin I.A."/>
            <person name="Koh C."/>
            <person name="Tang H."/>
            <person name="Robinson S.J."/>
            <person name="Kagale S."/>
            <person name="Clarke W.E."/>
            <person name="Town C.D."/>
            <person name="Nixon J."/>
            <person name="Krishnakumar V."/>
            <person name="Bidwell S.L."/>
            <person name="Denoeud F."/>
            <person name="Belcram H."/>
            <person name="Links M.G."/>
            <person name="Just J."/>
            <person name="Clarke C."/>
            <person name="Bender T."/>
            <person name="Huebert T."/>
            <person name="Mason A.S."/>
            <person name="Pires J.C."/>
            <person name="Barker G."/>
            <person name="Moore J."/>
            <person name="Walley P.G."/>
            <person name="Manoli S."/>
            <person name="Batley J."/>
            <person name="Edwards D."/>
            <person name="Nelson M.N."/>
            <person name="Wang X."/>
            <person name="Paterson A.H."/>
            <person name="King G."/>
            <person name="Bancroft I."/>
            <person name="Chalhoub B."/>
            <person name="Sharpe A.G."/>
        </authorList>
    </citation>
    <scope>NUCLEOTIDE SEQUENCE</scope>
    <source>
        <strain evidence="2 3">cv. TO1000</strain>
    </source>
</reference>
<dbReference type="eggNOG" id="KOG0017">
    <property type="taxonomic scope" value="Eukaryota"/>
</dbReference>
<feature type="region of interest" description="Disordered" evidence="1">
    <location>
        <begin position="220"/>
        <end position="257"/>
    </location>
</feature>
<evidence type="ECO:0000313" key="3">
    <source>
        <dbReference type="Proteomes" id="UP000032141"/>
    </source>
</evidence>
<dbReference type="AlphaFoldDB" id="A0A0D3B334"/>
<dbReference type="EnsemblPlants" id="Bo3g019640.1">
    <property type="protein sequence ID" value="Bo3g019640.1"/>
    <property type="gene ID" value="Bo3g019640"/>
</dbReference>
<dbReference type="OMA" id="IFPWIAS"/>
<dbReference type="Pfam" id="PF14223">
    <property type="entry name" value="Retrotran_gag_2"/>
    <property type="match status" value="2"/>
</dbReference>